<dbReference type="PANTHER" id="PTHR43698">
    <property type="entry name" value="RIBD C-TERMINAL DOMAIN CONTAINING PROTEIN"/>
    <property type="match status" value="1"/>
</dbReference>
<protein>
    <submittedName>
        <fullName evidence="2">Cupin domain-containing protein</fullName>
    </submittedName>
</protein>
<dbReference type="SUPFAM" id="SSF51182">
    <property type="entry name" value="RmlC-like cupins"/>
    <property type="match status" value="1"/>
</dbReference>
<keyword evidence="3" id="KW-1185">Reference proteome</keyword>
<gene>
    <name evidence="2" type="ORF">J0383_01110</name>
</gene>
<sequence>MSTHNTAVTEEGRIPNTYMTGEVSYKKQTSNIHPENTVIKEVSFEPGSRSNWHINASLQLIIVTDGVGYYQERGGQINLIEKGKVITVLPGIEHWYGATPKTKYSHITIVTEVNKGHGTWLESVTDEEYLQNLEALRF</sequence>
<accession>A0ABX7QFF5</accession>
<dbReference type="CDD" id="cd02233">
    <property type="entry name" value="cupin_HNL-like"/>
    <property type="match status" value="1"/>
</dbReference>
<dbReference type="PANTHER" id="PTHR43698:SF1">
    <property type="entry name" value="BLL4564 PROTEIN"/>
    <property type="match status" value="1"/>
</dbReference>
<dbReference type="InterPro" id="IPR047263">
    <property type="entry name" value="HNL-like_cupin"/>
</dbReference>
<evidence type="ECO:0000313" key="2">
    <source>
        <dbReference type="EMBL" id="QSW89425.1"/>
    </source>
</evidence>
<reference evidence="2 3" key="1">
    <citation type="submission" date="2021-03" db="EMBL/GenBank/DDBJ databases">
        <title>Flavobacterium kribbensis sp. nov, an endophytic bacteria, isolated from soybean.</title>
        <authorList>
            <person name="Lee J."/>
            <person name="Seo J."/>
        </authorList>
    </citation>
    <scope>NUCLEOTIDE SEQUENCE [LARGE SCALE GENOMIC DNA]</scope>
    <source>
        <strain evidence="2 3">BB8</strain>
    </source>
</reference>
<dbReference type="Proteomes" id="UP000663440">
    <property type="component" value="Chromosome"/>
</dbReference>
<dbReference type="Pfam" id="PF07883">
    <property type="entry name" value="Cupin_2"/>
    <property type="match status" value="1"/>
</dbReference>
<dbReference type="EMBL" id="CP071448">
    <property type="protein sequence ID" value="QSW89425.1"/>
    <property type="molecule type" value="Genomic_DNA"/>
</dbReference>
<evidence type="ECO:0000313" key="3">
    <source>
        <dbReference type="Proteomes" id="UP000663440"/>
    </source>
</evidence>
<dbReference type="RefSeq" id="WP_207296617.1">
    <property type="nucleotide sequence ID" value="NZ_CP071448.1"/>
</dbReference>
<dbReference type="InterPro" id="IPR011051">
    <property type="entry name" value="RmlC_Cupin_sf"/>
</dbReference>
<name>A0ABX7QFF5_9FLAO</name>
<evidence type="ECO:0000259" key="1">
    <source>
        <dbReference type="Pfam" id="PF07883"/>
    </source>
</evidence>
<feature type="domain" description="Cupin type-2" evidence="1">
    <location>
        <begin position="42"/>
        <end position="99"/>
    </location>
</feature>
<proteinExistence type="predicted"/>
<dbReference type="InterPro" id="IPR014710">
    <property type="entry name" value="RmlC-like_jellyroll"/>
</dbReference>
<organism evidence="2 3">
    <name type="scientific">Flavobacterium endoglycinae</name>
    <dbReference type="NCBI Taxonomy" id="2816357"/>
    <lineage>
        <taxon>Bacteria</taxon>
        <taxon>Pseudomonadati</taxon>
        <taxon>Bacteroidota</taxon>
        <taxon>Flavobacteriia</taxon>
        <taxon>Flavobacteriales</taxon>
        <taxon>Flavobacteriaceae</taxon>
        <taxon>Flavobacterium</taxon>
    </lineage>
</organism>
<dbReference type="Gene3D" id="2.60.120.10">
    <property type="entry name" value="Jelly Rolls"/>
    <property type="match status" value="1"/>
</dbReference>
<dbReference type="InterPro" id="IPR013096">
    <property type="entry name" value="Cupin_2"/>
</dbReference>